<keyword evidence="2" id="KW-1185">Reference proteome</keyword>
<name>A0AAP2DUP1_9BACT</name>
<dbReference type="AlphaFoldDB" id="A0AAP2DUP1"/>
<gene>
    <name evidence="1" type="ORF">KK083_29140</name>
</gene>
<dbReference type="Proteomes" id="UP001319200">
    <property type="component" value="Unassembled WGS sequence"/>
</dbReference>
<organism evidence="1 2">
    <name type="scientific">Chryseosolibacter histidini</name>
    <dbReference type="NCBI Taxonomy" id="2782349"/>
    <lineage>
        <taxon>Bacteria</taxon>
        <taxon>Pseudomonadati</taxon>
        <taxon>Bacteroidota</taxon>
        <taxon>Cytophagia</taxon>
        <taxon>Cytophagales</taxon>
        <taxon>Chryseotaleaceae</taxon>
        <taxon>Chryseosolibacter</taxon>
    </lineage>
</organism>
<evidence type="ECO:0000313" key="1">
    <source>
        <dbReference type="EMBL" id="MBT1700994.1"/>
    </source>
</evidence>
<dbReference type="RefSeq" id="WP_254169682.1">
    <property type="nucleotide sequence ID" value="NZ_JAHESF010000054.1"/>
</dbReference>
<proteinExistence type="predicted"/>
<sequence length="184" mass="19433">MRSLKIKMNIPGTVFLGFFFAAVVTLSACNEEDPFVDRVEAPVLLDFDEVTGYLASGGLTAVPSVTKTVTAANYTNPVVLSLTVYELDKSGILDHTVGIDSIPVAGLKIIFSKRDGTGTVELTSGSDGKVTLSTTWEALGVTDVQAIATSPPARSITIGVTWTGEYKGQSFARYSQVVFSKAAS</sequence>
<reference evidence="1 2" key="1">
    <citation type="submission" date="2021-05" db="EMBL/GenBank/DDBJ databases">
        <title>A Polyphasic approach of four new species of the genus Ohtaekwangia: Ohtaekwangia histidinii sp. nov., Ohtaekwangia cretensis sp. nov., Ohtaekwangia indiensis sp. nov., Ohtaekwangia reichenbachii sp. nov. from diverse environment.</title>
        <authorList>
            <person name="Octaviana S."/>
        </authorList>
    </citation>
    <scope>NUCLEOTIDE SEQUENCE [LARGE SCALE GENOMIC DNA]</scope>
    <source>
        <strain evidence="1 2">PWU4</strain>
    </source>
</reference>
<accession>A0AAP2DUP1</accession>
<dbReference type="EMBL" id="JAHESF010000054">
    <property type="protein sequence ID" value="MBT1700994.1"/>
    <property type="molecule type" value="Genomic_DNA"/>
</dbReference>
<comment type="caution">
    <text evidence="1">The sequence shown here is derived from an EMBL/GenBank/DDBJ whole genome shotgun (WGS) entry which is preliminary data.</text>
</comment>
<dbReference type="PROSITE" id="PS51257">
    <property type="entry name" value="PROKAR_LIPOPROTEIN"/>
    <property type="match status" value="1"/>
</dbReference>
<protein>
    <submittedName>
        <fullName evidence="1">Uncharacterized protein</fullName>
    </submittedName>
</protein>
<evidence type="ECO:0000313" key="2">
    <source>
        <dbReference type="Proteomes" id="UP001319200"/>
    </source>
</evidence>